<reference evidence="1 2" key="1">
    <citation type="submission" date="2016-03" db="EMBL/GenBank/DDBJ databases">
        <title>Cyphomyrmex costatus WGS genome.</title>
        <authorList>
            <person name="Nygaard S."/>
            <person name="Hu H."/>
            <person name="Boomsma J."/>
            <person name="Zhang G."/>
        </authorList>
    </citation>
    <scope>NUCLEOTIDE SEQUENCE [LARGE SCALE GENOMIC DNA]</scope>
    <source>
        <strain evidence="1">MS0001</strain>
        <tissue evidence="1">Whole body</tissue>
    </source>
</reference>
<protein>
    <submittedName>
        <fullName evidence="1">Uncharacterized protein</fullName>
    </submittedName>
</protein>
<feature type="non-terminal residue" evidence="1">
    <location>
        <position position="1"/>
    </location>
</feature>
<evidence type="ECO:0000313" key="1">
    <source>
        <dbReference type="EMBL" id="KYM99427.1"/>
    </source>
</evidence>
<accession>A0A195CF50</accession>
<sequence>LTKSGDFSNARVEKAIVGDYERQWTTANVPRAPRIILHADGGYCRPGPSDESWSNDKRCNRNAYTMRDSPACAMAFSPADQLHSLHRLRFALSSSLQCPS</sequence>
<gene>
    <name evidence="1" type="ORF">ALC62_09774</name>
</gene>
<organism evidence="1 2">
    <name type="scientific">Cyphomyrmex costatus</name>
    <dbReference type="NCBI Taxonomy" id="456900"/>
    <lineage>
        <taxon>Eukaryota</taxon>
        <taxon>Metazoa</taxon>
        <taxon>Ecdysozoa</taxon>
        <taxon>Arthropoda</taxon>
        <taxon>Hexapoda</taxon>
        <taxon>Insecta</taxon>
        <taxon>Pterygota</taxon>
        <taxon>Neoptera</taxon>
        <taxon>Endopterygota</taxon>
        <taxon>Hymenoptera</taxon>
        <taxon>Apocrita</taxon>
        <taxon>Aculeata</taxon>
        <taxon>Formicoidea</taxon>
        <taxon>Formicidae</taxon>
        <taxon>Myrmicinae</taxon>
        <taxon>Cyphomyrmex</taxon>
    </lineage>
</organism>
<dbReference type="Proteomes" id="UP000078542">
    <property type="component" value="Unassembled WGS sequence"/>
</dbReference>
<dbReference type="EMBL" id="KQ977827">
    <property type="protein sequence ID" value="KYM99427.1"/>
    <property type="molecule type" value="Genomic_DNA"/>
</dbReference>
<name>A0A195CF50_9HYME</name>
<dbReference type="AlphaFoldDB" id="A0A195CF50"/>
<evidence type="ECO:0000313" key="2">
    <source>
        <dbReference type="Proteomes" id="UP000078542"/>
    </source>
</evidence>
<proteinExistence type="predicted"/>
<keyword evidence="2" id="KW-1185">Reference proteome</keyword>